<reference evidence="1 2" key="1">
    <citation type="submission" date="2024-05" db="EMBL/GenBank/DDBJ databases">
        <title>Haplotype-resolved chromosome-level genome assembly of Huyou (Citrus changshanensis).</title>
        <authorList>
            <person name="Miao C."/>
            <person name="Chen W."/>
            <person name="Wu Y."/>
            <person name="Wang L."/>
            <person name="Zhao S."/>
            <person name="Grierson D."/>
            <person name="Xu C."/>
            <person name="Chen K."/>
        </authorList>
    </citation>
    <scope>NUCLEOTIDE SEQUENCE [LARGE SCALE GENOMIC DNA]</scope>
    <source>
        <strain evidence="1">01-14</strain>
        <tissue evidence="1">Leaf</tissue>
    </source>
</reference>
<comment type="caution">
    <text evidence="1">The sequence shown here is derived from an EMBL/GenBank/DDBJ whole genome shotgun (WGS) entry which is preliminary data.</text>
</comment>
<dbReference type="AlphaFoldDB" id="A0AAP0MSA6"/>
<name>A0AAP0MSA6_9ROSI</name>
<sequence>MPSLDNTGCFPPLLNQMAMHGMRGLAMRVTRLRHPAKCAIGMSLGQHNMLLDFPESCISLDKIKQWATFWKIGRQTMLPERRTSI</sequence>
<protein>
    <submittedName>
        <fullName evidence="1">Uncharacterized protein</fullName>
    </submittedName>
</protein>
<dbReference type="Proteomes" id="UP001428341">
    <property type="component" value="Unassembled WGS sequence"/>
</dbReference>
<keyword evidence="2" id="KW-1185">Reference proteome</keyword>
<accession>A0AAP0MSA6</accession>
<organism evidence="1 2">
    <name type="scientific">Citrus x changshan-huyou</name>
    <dbReference type="NCBI Taxonomy" id="2935761"/>
    <lineage>
        <taxon>Eukaryota</taxon>
        <taxon>Viridiplantae</taxon>
        <taxon>Streptophyta</taxon>
        <taxon>Embryophyta</taxon>
        <taxon>Tracheophyta</taxon>
        <taxon>Spermatophyta</taxon>
        <taxon>Magnoliopsida</taxon>
        <taxon>eudicotyledons</taxon>
        <taxon>Gunneridae</taxon>
        <taxon>Pentapetalae</taxon>
        <taxon>rosids</taxon>
        <taxon>malvids</taxon>
        <taxon>Sapindales</taxon>
        <taxon>Rutaceae</taxon>
        <taxon>Aurantioideae</taxon>
        <taxon>Citrus</taxon>
    </lineage>
</organism>
<evidence type="ECO:0000313" key="1">
    <source>
        <dbReference type="EMBL" id="KAK9222368.1"/>
    </source>
</evidence>
<proteinExistence type="predicted"/>
<gene>
    <name evidence="1" type="ORF">WN944_010803</name>
</gene>
<evidence type="ECO:0000313" key="2">
    <source>
        <dbReference type="Proteomes" id="UP001428341"/>
    </source>
</evidence>
<dbReference type="EMBL" id="JBCGBO010000002">
    <property type="protein sequence ID" value="KAK9222368.1"/>
    <property type="molecule type" value="Genomic_DNA"/>
</dbReference>